<keyword evidence="3" id="KW-0804">Transcription</keyword>
<feature type="domain" description="HTH marR-type" evidence="4">
    <location>
        <begin position="1"/>
        <end position="112"/>
    </location>
</feature>
<dbReference type="SMART" id="SM00347">
    <property type="entry name" value="HTH_MARR"/>
    <property type="match status" value="1"/>
</dbReference>
<comment type="caution">
    <text evidence="5">The sequence shown here is derived from an EMBL/GenBank/DDBJ whole genome shotgun (WGS) entry which is preliminary data.</text>
</comment>
<dbReference type="InterPro" id="IPR036388">
    <property type="entry name" value="WH-like_DNA-bd_sf"/>
</dbReference>
<keyword evidence="6" id="KW-1185">Reference proteome</keyword>
<dbReference type="GO" id="GO:0003700">
    <property type="term" value="F:DNA-binding transcription factor activity"/>
    <property type="evidence" value="ECO:0007669"/>
    <property type="project" value="InterPro"/>
</dbReference>
<sequence length="119" mass="13948">MLNEKGVTRVQWIALYYLGKNNNVNQRDLAKLMNIKESTIARLIDRMEREKLVIRKKNQSDKRVINIILTQKGKETRIELLPEGEKFNELVSTGIKEDELEIFMNVLHKMVSNVSKHNI</sequence>
<organism evidence="5 6">
    <name type="scientific">Senegalia massiliensis</name>
    <dbReference type="NCBI Taxonomy" id="1720316"/>
    <lineage>
        <taxon>Bacteria</taxon>
        <taxon>Bacillati</taxon>
        <taxon>Bacillota</taxon>
        <taxon>Clostridia</taxon>
        <taxon>Eubacteriales</taxon>
        <taxon>Clostridiaceae</taxon>
        <taxon>Senegalia</taxon>
    </lineage>
</organism>
<protein>
    <submittedName>
        <fullName evidence="5">MarR family transcriptional regulator</fullName>
    </submittedName>
</protein>
<evidence type="ECO:0000256" key="1">
    <source>
        <dbReference type="ARBA" id="ARBA00023015"/>
    </source>
</evidence>
<dbReference type="OrthoDB" id="2288024at2"/>
<keyword evidence="1" id="KW-0805">Transcription regulation</keyword>
<dbReference type="GO" id="GO:0003677">
    <property type="term" value="F:DNA binding"/>
    <property type="evidence" value="ECO:0007669"/>
    <property type="project" value="UniProtKB-KW"/>
</dbReference>
<keyword evidence="2" id="KW-0238">DNA-binding</keyword>
<dbReference type="PRINTS" id="PR00598">
    <property type="entry name" value="HTHMARR"/>
</dbReference>
<accession>A0A845R4L2</accession>
<reference evidence="5 6" key="1">
    <citation type="submission" date="2018-08" db="EMBL/GenBank/DDBJ databases">
        <title>Murine metabolic-syndrome-specific gut microbial biobank.</title>
        <authorList>
            <person name="Liu C."/>
        </authorList>
    </citation>
    <scope>NUCLEOTIDE SEQUENCE [LARGE SCALE GENOMIC DNA]</scope>
    <source>
        <strain evidence="5 6">583</strain>
    </source>
</reference>
<proteinExistence type="predicted"/>
<dbReference type="SUPFAM" id="SSF46785">
    <property type="entry name" value="Winged helix' DNA-binding domain"/>
    <property type="match status" value="1"/>
</dbReference>
<dbReference type="PANTHER" id="PTHR42756:SF1">
    <property type="entry name" value="TRANSCRIPTIONAL REPRESSOR OF EMRAB OPERON"/>
    <property type="match status" value="1"/>
</dbReference>
<dbReference type="PROSITE" id="PS50995">
    <property type="entry name" value="HTH_MARR_2"/>
    <property type="match status" value="1"/>
</dbReference>
<dbReference type="EMBL" id="QXXA01000012">
    <property type="protein sequence ID" value="NBI07443.1"/>
    <property type="molecule type" value="Genomic_DNA"/>
</dbReference>
<dbReference type="Pfam" id="PF12802">
    <property type="entry name" value="MarR_2"/>
    <property type="match status" value="1"/>
</dbReference>
<dbReference type="InterPro" id="IPR000835">
    <property type="entry name" value="HTH_MarR-typ"/>
</dbReference>
<evidence type="ECO:0000313" key="5">
    <source>
        <dbReference type="EMBL" id="NBI07443.1"/>
    </source>
</evidence>
<dbReference type="InterPro" id="IPR036390">
    <property type="entry name" value="WH_DNA-bd_sf"/>
</dbReference>
<evidence type="ECO:0000313" key="6">
    <source>
        <dbReference type="Proteomes" id="UP000467132"/>
    </source>
</evidence>
<name>A0A845R4L2_9CLOT</name>
<evidence type="ECO:0000256" key="2">
    <source>
        <dbReference type="ARBA" id="ARBA00023125"/>
    </source>
</evidence>
<dbReference type="Proteomes" id="UP000467132">
    <property type="component" value="Unassembled WGS sequence"/>
</dbReference>
<dbReference type="PANTHER" id="PTHR42756">
    <property type="entry name" value="TRANSCRIPTIONAL REGULATOR, MARR"/>
    <property type="match status" value="1"/>
</dbReference>
<evidence type="ECO:0000256" key="3">
    <source>
        <dbReference type="ARBA" id="ARBA00023163"/>
    </source>
</evidence>
<gene>
    <name evidence="5" type="ORF">D3Z33_11340</name>
</gene>
<dbReference type="AlphaFoldDB" id="A0A845R4L2"/>
<evidence type="ECO:0000259" key="4">
    <source>
        <dbReference type="PROSITE" id="PS50995"/>
    </source>
</evidence>
<dbReference type="Gene3D" id="1.10.10.10">
    <property type="entry name" value="Winged helix-like DNA-binding domain superfamily/Winged helix DNA-binding domain"/>
    <property type="match status" value="1"/>
</dbReference>